<accession>A0A674G792</accession>
<dbReference type="SMART" id="SM00191">
    <property type="entry name" value="Int_alpha"/>
    <property type="match status" value="5"/>
</dbReference>
<feature type="repeat" description="FG-GAP" evidence="12">
    <location>
        <begin position="596"/>
        <end position="651"/>
    </location>
</feature>
<keyword evidence="7 13" id="KW-1133">Transmembrane helix</keyword>
<comment type="subcellular location">
    <subcellularLocation>
        <location evidence="1 13">Membrane</location>
        <topology evidence="1 13">Single-pass type I membrane protein</topology>
    </subcellularLocation>
</comment>
<evidence type="ECO:0000259" key="17">
    <source>
        <dbReference type="Pfam" id="PF20806"/>
    </source>
</evidence>
<evidence type="ECO:0000256" key="11">
    <source>
        <dbReference type="ARBA" id="ARBA00023180"/>
    </source>
</evidence>
<evidence type="ECO:0000256" key="8">
    <source>
        <dbReference type="ARBA" id="ARBA00023037"/>
    </source>
</evidence>
<dbReference type="Gene3D" id="2.60.40.1510">
    <property type="entry name" value="ntegrin, alpha v. Chain A, domain 3"/>
    <property type="match status" value="1"/>
</dbReference>
<feature type="region of interest" description="Disordered" evidence="14">
    <location>
        <begin position="29"/>
        <end position="52"/>
    </location>
</feature>
<dbReference type="GeneTree" id="ENSGT00940000159891"/>
<dbReference type="Pfam" id="PF08441">
    <property type="entry name" value="Integrin_A_Ig_1"/>
    <property type="match status" value="1"/>
</dbReference>
<evidence type="ECO:0000256" key="12">
    <source>
        <dbReference type="PROSITE-ProRule" id="PRU00803"/>
    </source>
</evidence>
<evidence type="ECO:0000256" key="10">
    <source>
        <dbReference type="ARBA" id="ARBA00023170"/>
    </source>
</evidence>
<evidence type="ECO:0000313" key="18">
    <source>
        <dbReference type="Ensembl" id="ENSTGUP00000018458.1"/>
    </source>
</evidence>
<feature type="domain" description="Integrin alpha third immunoglobulin-like" evidence="17">
    <location>
        <begin position="1394"/>
        <end position="1473"/>
    </location>
</feature>
<keyword evidence="11" id="KW-0325">Glycoprotein</keyword>
<keyword evidence="8 13" id="KW-0401">Integrin</keyword>
<dbReference type="PANTHER" id="PTHR23220">
    <property type="entry name" value="INTEGRIN ALPHA"/>
    <property type="match status" value="1"/>
</dbReference>
<evidence type="ECO:0000256" key="9">
    <source>
        <dbReference type="ARBA" id="ARBA00023136"/>
    </source>
</evidence>
<dbReference type="GO" id="GO:0050900">
    <property type="term" value="P:leukocyte migration"/>
    <property type="evidence" value="ECO:0007669"/>
    <property type="project" value="TreeGrafter"/>
</dbReference>
<dbReference type="PRINTS" id="PR01185">
    <property type="entry name" value="INTEGRINA"/>
</dbReference>
<name>A0A674G792_TAEGU</name>
<keyword evidence="5" id="KW-0677">Repeat</keyword>
<keyword evidence="4" id="KW-0732">Signal</keyword>
<dbReference type="Gene3D" id="2.130.10.130">
    <property type="entry name" value="Integrin alpha, N-terminal"/>
    <property type="match status" value="1"/>
</dbReference>
<dbReference type="InterPro" id="IPR013519">
    <property type="entry name" value="Int_alpha_beta-p"/>
</dbReference>
<keyword evidence="10 13" id="KW-0675">Receptor</keyword>
<evidence type="ECO:0000256" key="4">
    <source>
        <dbReference type="ARBA" id="ARBA00022729"/>
    </source>
</evidence>
<feature type="repeat" description="FG-GAP" evidence="12">
    <location>
        <begin position="773"/>
        <end position="832"/>
    </location>
</feature>
<feature type="transmembrane region" description="Helical" evidence="13">
    <location>
        <begin position="1488"/>
        <end position="1509"/>
    </location>
</feature>
<dbReference type="GO" id="GO:0008305">
    <property type="term" value="C:integrin complex"/>
    <property type="evidence" value="ECO:0007669"/>
    <property type="project" value="InterPro"/>
</dbReference>
<dbReference type="GO" id="GO:0098609">
    <property type="term" value="P:cell-cell adhesion"/>
    <property type="evidence" value="ECO:0007669"/>
    <property type="project" value="TreeGrafter"/>
</dbReference>
<dbReference type="GO" id="GO:0007160">
    <property type="term" value="P:cell-matrix adhesion"/>
    <property type="evidence" value="ECO:0007669"/>
    <property type="project" value="TreeGrafter"/>
</dbReference>
<feature type="domain" description="Integrin alpha second immunoglobulin-like" evidence="16">
    <location>
        <begin position="994"/>
        <end position="1157"/>
    </location>
</feature>
<keyword evidence="3 13" id="KW-0812">Transmembrane</keyword>
<comment type="similarity">
    <text evidence="2 13">Belongs to the integrin alpha chain family.</text>
</comment>
<evidence type="ECO:0000256" key="6">
    <source>
        <dbReference type="ARBA" id="ARBA00022889"/>
    </source>
</evidence>
<feature type="repeat" description="FG-GAP" evidence="12">
    <location>
        <begin position="652"/>
        <end position="713"/>
    </location>
</feature>
<dbReference type="Proteomes" id="UP000007754">
    <property type="component" value="Unplaced"/>
</dbReference>
<proteinExistence type="inferred from homology"/>
<organism evidence="18 19">
    <name type="scientific">Taeniopygia guttata</name>
    <name type="common">Zebra finch</name>
    <name type="synonym">Poephila guttata</name>
    <dbReference type="NCBI Taxonomy" id="59729"/>
    <lineage>
        <taxon>Eukaryota</taxon>
        <taxon>Metazoa</taxon>
        <taxon>Chordata</taxon>
        <taxon>Craniata</taxon>
        <taxon>Vertebrata</taxon>
        <taxon>Euteleostomi</taxon>
        <taxon>Archelosauria</taxon>
        <taxon>Archosauria</taxon>
        <taxon>Dinosauria</taxon>
        <taxon>Saurischia</taxon>
        <taxon>Theropoda</taxon>
        <taxon>Coelurosauria</taxon>
        <taxon>Aves</taxon>
        <taxon>Neognathae</taxon>
        <taxon>Neoaves</taxon>
        <taxon>Telluraves</taxon>
        <taxon>Australaves</taxon>
        <taxon>Passeriformes</taxon>
        <taxon>Passeroidea</taxon>
        <taxon>Estrildidae</taxon>
        <taxon>Estrildinae</taxon>
        <taxon>Taeniopygia</taxon>
    </lineage>
</organism>
<keyword evidence="9 13" id="KW-0472">Membrane</keyword>
<dbReference type="InterPro" id="IPR048285">
    <property type="entry name" value="Integrin_alpha_Ig-like_2"/>
</dbReference>
<evidence type="ECO:0000256" key="1">
    <source>
        <dbReference type="ARBA" id="ARBA00004479"/>
    </source>
</evidence>
<evidence type="ECO:0000259" key="15">
    <source>
        <dbReference type="Pfam" id="PF08441"/>
    </source>
</evidence>
<evidence type="ECO:0000313" key="19">
    <source>
        <dbReference type="Proteomes" id="UP000007754"/>
    </source>
</evidence>
<protein>
    <submittedName>
        <fullName evidence="18">Uncharacterized protein</fullName>
    </submittedName>
</protein>
<dbReference type="SUPFAM" id="SSF69318">
    <property type="entry name" value="Integrin alpha N-terminal domain"/>
    <property type="match status" value="1"/>
</dbReference>
<dbReference type="InterPro" id="IPR000413">
    <property type="entry name" value="Integrin_alpha"/>
</dbReference>
<reference evidence="18" key="2">
    <citation type="submission" date="2025-09" db="UniProtKB">
        <authorList>
            <consortium name="Ensembl"/>
        </authorList>
    </citation>
    <scope>IDENTIFICATION</scope>
</reference>
<dbReference type="GO" id="GO:0009897">
    <property type="term" value="C:external side of plasma membrane"/>
    <property type="evidence" value="ECO:0007669"/>
    <property type="project" value="TreeGrafter"/>
</dbReference>
<dbReference type="InterPro" id="IPR028994">
    <property type="entry name" value="Integrin_alpha_N"/>
</dbReference>
<dbReference type="PANTHER" id="PTHR23220:SF90">
    <property type="entry name" value="INTEGRIN ALPHA-7"/>
    <property type="match status" value="1"/>
</dbReference>
<dbReference type="OMA" id="HTYELIN"/>
<feature type="domain" description="Integrin alpha first immunoglubulin-like" evidence="15">
    <location>
        <begin position="817"/>
        <end position="991"/>
    </location>
</feature>
<dbReference type="Ensembl" id="ENSTGUT00000041238.1">
    <property type="protein sequence ID" value="ENSTGUP00000018458.1"/>
    <property type="gene ID" value="ENSTGUG00000021048.1"/>
</dbReference>
<dbReference type="Pfam" id="PF20805">
    <property type="entry name" value="Integrin_A_Ig_2"/>
    <property type="match status" value="1"/>
</dbReference>
<keyword evidence="19" id="KW-1185">Reference proteome</keyword>
<evidence type="ECO:0000259" key="16">
    <source>
        <dbReference type="Pfam" id="PF20805"/>
    </source>
</evidence>
<feature type="repeat" description="FG-GAP" evidence="12">
    <location>
        <begin position="714"/>
        <end position="769"/>
    </location>
</feature>
<reference evidence="18" key="1">
    <citation type="submission" date="2025-08" db="UniProtKB">
        <authorList>
            <consortium name="Ensembl"/>
        </authorList>
    </citation>
    <scope>IDENTIFICATION</scope>
</reference>
<feature type="compositionally biased region" description="Gly residues" evidence="14">
    <location>
        <begin position="276"/>
        <end position="291"/>
    </location>
</feature>
<dbReference type="PROSITE" id="PS51470">
    <property type="entry name" value="FG_GAP"/>
    <property type="match status" value="4"/>
</dbReference>
<dbReference type="Gene3D" id="2.60.40.1460">
    <property type="entry name" value="Integrin domains. Chain A, domain 2"/>
    <property type="match status" value="1"/>
</dbReference>
<dbReference type="Pfam" id="PF20806">
    <property type="entry name" value="Integrin_A_Ig_3"/>
    <property type="match status" value="2"/>
</dbReference>
<feature type="region of interest" description="Disordered" evidence="14">
    <location>
        <begin position="264"/>
        <end position="313"/>
    </location>
</feature>
<dbReference type="Pfam" id="PF01839">
    <property type="entry name" value="FG-GAP"/>
    <property type="match status" value="2"/>
</dbReference>
<sequence>MSRLILGGRDIADPPLGWGSPLQVLGFRGSPGALGPPQTHPGPPKPPQSRCSGSLPGFGVPPWILGPSRYPGSPPLSGAAPGIWDRSRYPVPLPVFWVPPGIWDHSRYPVPLPVFGIVPAIWCPSRYFGSLPVSGVPPVIRCPSRYSGSFPLSGAPPGIRDRSRYPVPFPIFWVPPVIRCRSRYSASFPLSGAPPGTLGPSRYSGSFPLSRAAPGIRDHSRYPVPLPVLWVPPGIRDHSRYPVPLPVFWVPPVIRCPSRPRGLSRLRSRPAAPRGGVSGGFPGAAGGTGAGPGPPLGSSGAPPAGGGGGSAGMASSGCRRLPGLLRWLPGLFLWLPGLFPWLPGLLLWLPGLFPWLPGLLPWLPGLFPWLPAAAAFNLAGSSPVLKDGERGSLFGAAVALHRQLSPEPAGWLLVGAPQALALPGQGANRSGALFACPLSAEPTDCRRLPIDQGGDPQRESKENQWLGVSVRSQGPGGKVVTCAHRYEVRHRVRTPLETRDVIGRCFVLSQDLQERDELDGGEWRFCRGRPPGHERFGLCQQGLAAAFSPDRRYLLLGAPGTYNWKGTLRVERLPRSSLDLLLPDSGPFEAGGEKAQDPSLIPLPAHSYLGFSVDSGPGLTRRQQLSFVSGAPRANHTGAVLILRRDGANLLRAEALLPGHQLSSAFGHALALLDLNSDGWMDLAVGAPHFFERQEEIGGAVYVYLNPEGRWDSATPVRLNGPRGSAFGTALCSAGDLDRDGFEDLAVGAPFDGAGKVFIYHGSALGIVTRPAQVLDGEAVGVSAFGYSLSGGLDVDGNLYPDLLVGSLSDTVVLYRARPVVHLSRDVSLLPPHIDLERSNCRHGRGVCVEVRACFSYTGPGNDSAPLELRYELEADGERRRRGLVPRGSFVAWGPETPETPEPRTSELGSRISGILELPRQRERRCVPATFRLHDGIRDKLRPIGLSLDFAIAGGHRAGHRGARGAALPPLPPVLSPRQPSSLRAEVHFLRQGCGDDQICQSHLELWPRFCARLGDSDFVPLPRDEDGTATFAVSEQKDVALEVRVTNEPSDPAEPQRDGDDAHQALLAATFPPELPYAGLRGDGHGDKVLCLANQNGSRVECELGNPLKRGAQVRFFLILSTSGISIHTTELAVQLELSTTSEQPGLEPVVVRARVVIELPLAVMGVAVPPRVFFGGQVVGESAVKRESQVGSAVSFEVTVSQRGPLLKTPGSAALTVQWPLELPNGKWLLYPLSLELGTPPVPCSPPANPLRLALVRSGGPGGSWGCPGRSKGVQRDSEVSKGCPGMFGWCPGVSCGWPEVLRGVQRCPEMSRNVGGVARECPGVARGVLELSRGVLGVARGTQGCPGGARWCPGGPCPPPKPPLVPQEPPGQGDPPQEPPARPWSVPAGRRRRNVTLDCALGTARCRPFRCPLPSLERSELRARGRLWNGTFLEEFLGVQHLELIVRAEVSVTSPRGNVLIRDPVAQMSLSVHAEPGVAVPAVPWWVLPLAALLGLALLGLLVLALRKVRQSPCRDRERACRDMA</sequence>
<dbReference type="InterPro" id="IPR013517">
    <property type="entry name" value="FG-GAP"/>
</dbReference>
<dbReference type="GO" id="GO:0007229">
    <property type="term" value="P:integrin-mediated signaling pathway"/>
    <property type="evidence" value="ECO:0007669"/>
    <property type="project" value="UniProtKB-KW"/>
</dbReference>
<feature type="region of interest" description="Disordered" evidence="14">
    <location>
        <begin position="1361"/>
        <end position="1391"/>
    </location>
</feature>
<dbReference type="InterPro" id="IPR013649">
    <property type="entry name" value="Integrin_alpha_Ig-like_1"/>
</dbReference>
<evidence type="ECO:0000256" key="13">
    <source>
        <dbReference type="RuleBase" id="RU003762"/>
    </source>
</evidence>
<feature type="compositionally biased region" description="Pro residues" evidence="14">
    <location>
        <begin position="38"/>
        <end position="47"/>
    </location>
</feature>
<feature type="compositionally biased region" description="Pro residues" evidence="14">
    <location>
        <begin position="1361"/>
        <end position="1385"/>
    </location>
</feature>
<dbReference type="InParanoid" id="A0A674G792"/>
<dbReference type="SUPFAM" id="SSF69179">
    <property type="entry name" value="Integrin domains"/>
    <property type="match status" value="3"/>
</dbReference>
<dbReference type="Gene3D" id="2.60.40.1530">
    <property type="entry name" value="ntegrin, alpha v. Chain A, domain 4"/>
    <property type="match status" value="1"/>
</dbReference>
<keyword evidence="6 13" id="KW-0130">Cell adhesion</keyword>
<dbReference type="GO" id="GO:0005178">
    <property type="term" value="F:integrin binding"/>
    <property type="evidence" value="ECO:0007669"/>
    <property type="project" value="TreeGrafter"/>
</dbReference>
<feature type="domain" description="Integrin alpha third immunoglobulin-like" evidence="17">
    <location>
        <begin position="1164"/>
        <end position="1257"/>
    </location>
</feature>
<dbReference type="InterPro" id="IPR048286">
    <property type="entry name" value="Integrin_alpha_Ig-like_3"/>
</dbReference>
<evidence type="ECO:0000256" key="14">
    <source>
        <dbReference type="SAM" id="MobiDB-lite"/>
    </source>
</evidence>
<dbReference type="InterPro" id="IPR032695">
    <property type="entry name" value="Integrin_dom_sf"/>
</dbReference>
<dbReference type="GO" id="GO:0033627">
    <property type="term" value="P:cell adhesion mediated by integrin"/>
    <property type="evidence" value="ECO:0007669"/>
    <property type="project" value="TreeGrafter"/>
</dbReference>
<evidence type="ECO:0000256" key="7">
    <source>
        <dbReference type="ARBA" id="ARBA00022989"/>
    </source>
</evidence>
<evidence type="ECO:0000256" key="3">
    <source>
        <dbReference type="ARBA" id="ARBA00022692"/>
    </source>
</evidence>
<evidence type="ECO:0000256" key="2">
    <source>
        <dbReference type="ARBA" id="ARBA00008054"/>
    </source>
</evidence>
<evidence type="ECO:0000256" key="5">
    <source>
        <dbReference type="ARBA" id="ARBA00022737"/>
    </source>
</evidence>